<organism evidence="4 5">
    <name type="scientific">Aeriscardovia aeriphila</name>
    <dbReference type="NCBI Taxonomy" id="218139"/>
    <lineage>
        <taxon>Bacteria</taxon>
        <taxon>Bacillati</taxon>
        <taxon>Actinomycetota</taxon>
        <taxon>Actinomycetes</taxon>
        <taxon>Bifidobacteriales</taxon>
        <taxon>Bifidobacteriaceae</taxon>
        <taxon>Aeriscardovia</taxon>
    </lineage>
</organism>
<evidence type="ECO:0000256" key="2">
    <source>
        <dbReference type="ARBA" id="ARBA00022679"/>
    </source>
</evidence>
<dbReference type="GO" id="GO:0032259">
    <property type="term" value="P:methylation"/>
    <property type="evidence" value="ECO:0007669"/>
    <property type="project" value="UniProtKB-KW"/>
</dbReference>
<evidence type="ECO:0000259" key="3">
    <source>
        <dbReference type="Pfam" id="PF05175"/>
    </source>
</evidence>
<evidence type="ECO:0000313" key="5">
    <source>
        <dbReference type="Proteomes" id="UP000228976"/>
    </source>
</evidence>
<proteinExistence type="predicted"/>
<dbReference type="SUPFAM" id="SSF53335">
    <property type="entry name" value="S-adenosyl-L-methionine-dependent methyltransferases"/>
    <property type="match status" value="1"/>
</dbReference>
<name>A0A261FAV9_9BIFI</name>
<dbReference type="InterPro" id="IPR007848">
    <property type="entry name" value="Small_mtfrase_dom"/>
</dbReference>
<dbReference type="InterPro" id="IPR046977">
    <property type="entry name" value="RsmC/RlmG"/>
</dbReference>
<keyword evidence="5" id="KW-1185">Reference proteome</keyword>
<reference evidence="4 5" key="1">
    <citation type="journal article" date="2017" name="BMC Genomics">
        <title>Comparative genomic and phylogenomic analyses of the Bifidobacteriaceae family.</title>
        <authorList>
            <person name="Lugli G.A."/>
            <person name="Milani C."/>
            <person name="Turroni F."/>
            <person name="Duranti S."/>
            <person name="Mancabelli L."/>
            <person name="Mangifesta M."/>
            <person name="Ferrario C."/>
            <person name="Modesto M."/>
            <person name="Mattarelli P."/>
            <person name="Jiri K."/>
            <person name="van Sinderen D."/>
            <person name="Ventura M."/>
        </authorList>
    </citation>
    <scope>NUCLEOTIDE SEQUENCE [LARGE SCALE GENOMIC DNA]</scope>
    <source>
        <strain evidence="4 5">LMG 21773</strain>
    </source>
</reference>
<evidence type="ECO:0000313" key="4">
    <source>
        <dbReference type="EMBL" id="OZG56238.1"/>
    </source>
</evidence>
<dbReference type="CDD" id="cd02440">
    <property type="entry name" value="AdoMet_MTases"/>
    <property type="match status" value="1"/>
</dbReference>
<protein>
    <submittedName>
        <fullName evidence="4">16S RNA methylase RsmC</fullName>
    </submittedName>
</protein>
<comment type="caution">
    <text evidence="4">The sequence shown here is derived from an EMBL/GenBank/DDBJ whole genome shotgun (WGS) entry which is preliminary data.</text>
</comment>
<evidence type="ECO:0000256" key="1">
    <source>
        <dbReference type="ARBA" id="ARBA00022603"/>
    </source>
</evidence>
<accession>A0A261FAV9</accession>
<gene>
    <name evidence="4" type="ORF">AEAE_0726</name>
</gene>
<dbReference type="PANTHER" id="PTHR47816:SF4">
    <property type="entry name" value="RIBOSOMAL RNA SMALL SUBUNIT METHYLTRANSFERASE C"/>
    <property type="match status" value="1"/>
</dbReference>
<dbReference type="Proteomes" id="UP000228976">
    <property type="component" value="Unassembled WGS sequence"/>
</dbReference>
<dbReference type="AlphaFoldDB" id="A0A261FAV9"/>
<dbReference type="Pfam" id="PF05175">
    <property type="entry name" value="MTS"/>
    <property type="match status" value="1"/>
</dbReference>
<dbReference type="InterPro" id="IPR029063">
    <property type="entry name" value="SAM-dependent_MTases_sf"/>
</dbReference>
<feature type="domain" description="Methyltransferase small" evidence="3">
    <location>
        <begin position="44"/>
        <end position="189"/>
    </location>
</feature>
<keyword evidence="1 4" id="KW-0489">Methyltransferase</keyword>
<dbReference type="GO" id="GO:0008757">
    <property type="term" value="F:S-adenosylmethionine-dependent methyltransferase activity"/>
    <property type="evidence" value="ECO:0007669"/>
    <property type="project" value="InterPro"/>
</dbReference>
<keyword evidence="2" id="KW-0808">Transferase</keyword>
<dbReference type="OrthoDB" id="9764961at2"/>
<dbReference type="RefSeq" id="WP_094689786.1">
    <property type="nucleotide sequence ID" value="NZ_JACBYZ010000001.1"/>
</dbReference>
<dbReference type="PANTHER" id="PTHR47816">
    <property type="entry name" value="RIBOSOMAL RNA SMALL SUBUNIT METHYLTRANSFERASE C"/>
    <property type="match status" value="1"/>
</dbReference>
<dbReference type="EMBL" id="MWWU01000002">
    <property type="protein sequence ID" value="OZG56238.1"/>
    <property type="molecule type" value="Genomic_DNA"/>
</dbReference>
<dbReference type="Gene3D" id="3.40.50.150">
    <property type="entry name" value="Vaccinia Virus protein VP39"/>
    <property type="match status" value="1"/>
</dbReference>
<sequence>MNRDYQRCNSSTARQGGEQYFAATPTTEDIRQSFDISPRCHHFSVETSRSVFSGSRLDLGTSVLLSKAPELPQEGNFLDIGCGWGPIALTMAAESPQAQVYAVDVNERAVALTSSNAKRNGIHNVQAMLTSQLDENLRFDVMWSNPPIRVGKQELHSLLMTYLPRLNVDGVAYLVVQKNLGADSLIPWLQNALDEWCASHRVNTSQTQRGDVIPAIPVHFSVSKAASQKGYRIIEVLRDDE</sequence>